<comment type="caution">
    <text evidence="2">The sequence shown here is derived from an EMBL/GenBank/DDBJ whole genome shotgun (WGS) entry which is preliminary data.</text>
</comment>
<dbReference type="InterPro" id="IPR006750">
    <property type="entry name" value="YdcZ"/>
</dbReference>
<dbReference type="Proteomes" id="UP001146430">
    <property type="component" value="Unassembled WGS sequence"/>
</dbReference>
<dbReference type="AlphaFoldDB" id="A0A9X3RSX0"/>
<dbReference type="PANTHER" id="PTHR34821:SF2">
    <property type="entry name" value="INNER MEMBRANE PROTEIN YDCZ"/>
    <property type="match status" value="1"/>
</dbReference>
<feature type="transmembrane region" description="Helical" evidence="1">
    <location>
        <begin position="129"/>
        <end position="146"/>
    </location>
</feature>
<feature type="transmembrane region" description="Helical" evidence="1">
    <location>
        <begin position="97"/>
        <end position="117"/>
    </location>
</feature>
<name>A0A9X3RSX0_9CORY</name>
<evidence type="ECO:0000313" key="5">
    <source>
        <dbReference type="Proteomes" id="UP001185631"/>
    </source>
</evidence>
<feature type="transmembrane region" description="Helical" evidence="1">
    <location>
        <begin position="286"/>
        <end position="303"/>
    </location>
</feature>
<reference evidence="3 5" key="2">
    <citation type="submission" date="2023-08" db="EMBL/GenBank/DDBJ databases">
        <title>Genomic characterization of the C. tuberculostearicum species complex, a ubiquitous member of the human skin microbiome.</title>
        <authorList>
            <person name="Ahmed N."/>
            <person name="Deming C."/>
            <person name="Conlan S."/>
            <person name="Segre J."/>
        </authorList>
    </citation>
    <scope>NUCLEOTIDE SEQUENCE [LARGE SCALE GENOMIC DNA]</scope>
    <source>
        <strain evidence="3 5">CTNIH19</strain>
    </source>
</reference>
<evidence type="ECO:0000313" key="2">
    <source>
        <dbReference type="EMBL" id="MCZ9306441.1"/>
    </source>
</evidence>
<dbReference type="GO" id="GO:0005886">
    <property type="term" value="C:plasma membrane"/>
    <property type="evidence" value="ECO:0007669"/>
    <property type="project" value="TreeGrafter"/>
</dbReference>
<dbReference type="EMBL" id="JAKMUU010000001">
    <property type="protein sequence ID" value="MCZ9306441.1"/>
    <property type="molecule type" value="Genomic_DNA"/>
</dbReference>
<proteinExistence type="predicted"/>
<dbReference type="Pfam" id="PF04657">
    <property type="entry name" value="DMT_YdcZ"/>
    <property type="match status" value="2"/>
</dbReference>
<sequence length="306" mass="31683">MLVIAAMLVGAIVPIQTAINTRFRESIGSPIVAGFYSFIIGLAVSAVIAFILTGHLIPDVATAAQQPWWVWLGGFMGVSFIVGNILLFPRIGSVETVILPILGQVTMGLLCDVTGLFHSPHVAVGPLRILGAAVVLAGIALVLEIGRRNSTHATASGLQLWLWRLFGVLIGMGSATQTAVNGYLGRALESPMPASEISLAVGVLLLAVLSLILRAPRRALLTGIAPGPWWMWGGGVLGALFVVGGATLSPILGTGTTVIGSLVGSIICGQVVESLGWGNAHRGLPPVHRVVGLALVIIGVVMVRSL</sequence>
<organism evidence="2 4">
    <name type="scientific">Corynebacterium curieae</name>
    <dbReference type="NCBI Taxonomy" id="2913500"/>
    <lineage>
        <taxon>Bacteria</taxon>
        <taxon>Bacillati</taxon>
        <taxon>Actinomycetota</taxon>
        <taxon>Actinomycetes</taxon>
        <taxon>Mycobacteriales</taxon>
        <taxon>Corynebacteriaceae</taxon>
        <taxon>Corynebacterium</taxon>
    </lineage>
</organism>
<keyword evidence="1" id="KW-1133">Transmembrane helix</keyword>
<reference evidence="2" key="1">
    <citation type="submission" date="2022-02" db="EMBL/GenBank/DDBJ databases">
        <title>Corynebacterium sp. from urogenital microbiome.</title>
        <authorList>
            <person name="Cappelli E.A."/>
            <person name="Ribeiro T.G."/>
            <person name="Peixe L."/>
        </authorList>
    </citation>
    <scope>NUCLEOTIDE SEQUENCE</scope>
    <source>
        <strain evidence="2">C8Ua_181</strain>
    </source>
</reference>
<evidence type="ECO:0000256" key="1">
    <source>
        <dbReference type="SAM" id="Phobius"/>
    </source>
</evidence>
<feature type="transmembrane region" description="Helical" evidence="1">
    <location>
        <begin position="161"/>
        <end position="185"/>
    </location>
</feature>
<keyword evidence="1" id="KW-0812">Transmembrane</keyword>
<evidence type="ECO:0000313" key="4">
    <source>
        <dbReference type="Proteomes" id="UP001146430"/>
    </source>
</evidence>
<dbReference type="Proteomes" id="UP001185631">
    <property type="component" value="Unassembled WGS sequence"/>
</dbReference>
<dbReference type="PANTHER" id="PTHR34821">
    <property type="entry name" value="INNER MEMBRANE PROTEIN YDCZ"/>
    <property type="match status" value="1"/>
</dbReference>
<evidence type="ECO:0000313" key="3">
    <source>
        <dbReference type="EMBL" id="MDV2423990.1"/>
    </source>
</evidence>
<feature type="transmembrane region" description="Helical" evidence="1">
    <location>
        <begin position="229"/>
        <end position="252"/>
    </location>
</feature>
<keyword evidence="5" id="KW-1185">Reference proteome</keyword>
<accession>A0A9X3RSX0</accession>
<gene>
    <name evidence="2" type="ORF">L8V01_02945</name>
    <name evidence="3" type="ORF">RAE13_06125</name>
</gene>
<feature type="transmembrane region" description="Helical" evidence="1">
    <location>
        <begin position="33"/>
        <end position="57"/>
    </location>
</feature>
<dbReference type="RefSeq" id="WP_269945649.1">
    <property type="nucleotide sequence ID" value="NZ_JAKMUU010000001.1"/>
</dbReference>
<protein>
    <submittedName>
        <fullName evidence="2">DMT family transporter</fullName>
    </submittedName>
</protein>
<dbReference type="EMBL" id="JAVBID010000006">
    <property type="protein sequence ID" value="MDV2423990.1"/>
    <property type="molecule type" value="Genomic_DNA"/>
</dbReference>
<feature type="transmembrane region" description="Helical" evidence="1">
    <location>
        <begin position="259"/>
        <end position="280"/>
    </location>
</feature>
<feature type="transmembrane region" description="Helical" evidence="1">
    <location>
        <begin position="197"/>
        <end position="217"/>
    </location>
</feature>
<keyword evidence="1" id="KW-0472">Membrane</keyword>
<feature type="transmembrane region" description="Helical" evidence="1">
    <location>
        <begin position="69"/>
        <end position="91"/>
    </location>
</feature>